<evidence type="ECO:0000256" key="1">
    <source>
        <dbReference type="SAM" id="SignalP"/>
    </source>
</evidence>
<accession>V2W9F3</accession>
<proteinExistence type="predicted"/>
<dbReference type="Proteomes" id="UP000017559">
    <property type="component" value="Unassembled WGS sequence"/>
</dbReference>
<keyword evidence="1" id="KW-0732">Signal</keyword>
<dbReference type="STRING" id="1381753.V2W9F3"/>
<feature type="chain" id="PRO_5004712845" description="BTB domain-containing protein" evidence="1">
    <location>
        <begin position="17"/>
        <end position="310"/>
    </location>
</feature>
<name>V2W9F3_MONRO</name>
<protein>
    <recommendedName>
        <fullName evidence="4">BTB domain-containing protein</fullName>
    </recommendedName>
</protein>
<reference evidence="2 3" key="1">
    <citation type="journal article" date="2014" name="BMC Genomics">
        <title>Genome and secretome analysis of the hemibiotrophic fungal pathogen, Moniliophthora roreri, which causes frosty pod rot disease of cacao: mechanisms of the biotrophic and necrotrophic phases.</title>
        <authorList>
            <person name="Meinhardt L.W."/>
            <person name="Costa G.G.L."/>
            <person name="Thomazella D.P.T."/>
            <person name="Teixeira P.J.P.L."/>
            <person name="Carazzolle M.F."/>
            <person name="Schuster S.C."/>
            <person name="Carlson J.E."/>
            <person name="Guiltinan M.J."/>
            <person name="Mieczkowski P."/>
            <person name="Farmer A."/>
            <person name="Ramaraj T."/>
            <person name="Crozier J."/>
            <person name="Davis R.E."/>
            <person name="Shao J."/>
            <person name="Melnick R.L."/>
            <person name="Pereira G.A.G."/>
            <person name="Bailey B.A."/>
        </authorList>
    </citation>
    <scope>NUCLEOTIDE SEQUENCE [LARGE SCALE GENOMIC DNA]</scope>
    <source>
        <strain evidence="2 3">MCA 2997</strain>
    </source>
</reference>
<dbReference type="KEGG" id="mrr:Moror_15587"/>
<organism evidence="2 3">
    <name type="scientific">Moniliophthora roreri (strain MCA 2997)</name>
    <name type="common">Cocoa frosty pod rot fungus</name>
    <name type="synonym">Crinipellis roreri</name>
    <dbReference type="NCBI Taxonomy" id="1381753"/>
    <lineage>
        <taxon>Eukaryota</taxon>
        <taxon>Fungi</taxon>
        <taxon>Dikarya</taxon>
        <taxon>Basidiomycota</taxon>
        <taxon>Agaricomycotina</taxon>
        <taxon>Agaricomycetes</taxon>
        <taxon>Agaricomycetidae</taxon>
        <taxon>Agaricales</taxon>
        <taxon>Marasmiineae</taxon>
        <taxon>Marasmiaceae</taxon>
        <taxon>Moniliophthora</taxon>
    </lineage>
</organism>
<evidence type="ECO:0000313" key="3">
    <source>
        <dbReference type="Proteomes" id="UP000017559"/>
    </source>
</evidence>
<dbReference type="HOGENOM" id="CLU_075133_2_0_1"/>
<keyword evidence="3" id="KW-1185">Reference proteome</keyword>
<sequence>MLLQLASSISVVYVAAKWGEEGIQQAKYYYNRLHKMYNSNWEGLCKVPDCTTPVDLILKGSDGKRYGTHMRNLEMFNDSFPVAGSVVHDGKDVILMEKGDVIRLLLLFSHNTEPPDLEDEEDLNTVLAFAQAADKYGNRPAIKACRTAMSRLGKEVAADALRVLCYKASHSDYQDIDNIARRTMKLPVQDVVEQMRNYPTVYMVWSQYKEKWEQSMKMFDMKLDENQSLGGFHVDANVRSAFARLLRDEDVPTVEGLERAARMALLVPRSSGYQPYYNQTTSDYTQPYLLGKVSDLKRVIASFPKWTQFR</sequence>
<dbReference type="OrthoDB" id="10431504at2759"/>
<comment type="caution">
    <text evidence="2">The sequence shown here is derived from an EMBL/GenBank/DDBJ whole genome shotgun (WGS) entry which is preliminary data.</text>
</comment>
<gene>
    <name evidence="2" type="ORF">Moror_15587</name>
</gene>
<evidence type="ECO:0000313" key="2">
    <source>
        <dbReference type="EMBL" id="ESK83433.1"/>
    </source>
</evidence>
<dbReference type="EMBL" id="AWSO01001543">
    <property type="protein sequence ID" value="ESK83433.1"/>
    <property type="molecule type" value="Genomic_DNA"/>
</dbReference>
<feature type="signal peptide" evidence="1">
    <location>
        <begin position="1"/>
        <end position="16"/>
    </location>
</feature>
<dbReference type="AlphaFoldDB" id="V2W9F3"/>
<evidence type="ECO:0008006" key="4">
    <source>
        <dbReference type="Google" id="ProtNLM"/>
    </source>
</evidence>